<feature type="compositionally biased region" description="Basic and acidic residues" evidence="1">
    <location>
        <begin position="50"/>
        <end position="69"/>
    </location>
</feature>
<evidence type="ECO:0000313" key="2">
    <source>
        <dbReference type="EMBL" id="EKJ94483.1"/>
    </source>
</evidence>
<accession>A0ABN0HIW4</accession>
<feature type="region of interest" description="Disordered" evidence="1">
    <location>
        <begin position="49"/>
        <end position="85"/>
    </location>
</feature>
<comment type="caution">
    <text evidence="2">The sequence shown here is derived from an EMBL/GenBank/DDBJ whole genome shotgun (WGS) entry which is preliminary data.</text>
</comment>
<dbReference type="EMBL" id="AMQQ01000027">
    <property type="protein sequence ID" value="EKJ94483.1"/>
    <property type="molecule type" value="Genomic_DNA"/>
</dbReference>
<reference evidence="2 3" key="1">
    <citation type="journal article" date="2013" name="Genome Announc.">
        <title>Genome Sequence of Rhizobium lupini HPC(L) Isolated from Saline Desert Soil, Kutch (Gujarat).</title>
        <authorList>
            <person name="Agarwal L."/>
            <person name="Purohit H.J."/>
        </authorList>
    </citation>
    <scope>NUCLEOTIDE SEQUENCE [LARGE SCALE GENOMIC DNA]</scope>
    <source>
        <strain evidence="3">HPC(L)</strain>
    </source>
</reference>
<evidence type="ECO:0000256" key="1">
    <source>
        <dbReference type="SAM" id="MobiDB-lite"/>
    </source>
</evidence>
<feature type="non-terminal residue" evidence="2">
    <location>
        <position position="85"/>
    </location>
</feature>
<evidence type="ECO:0000313" key="3">
    <source>
        <dbReference type="Proteomes" id="UP000017668"/>
    </source>
</evidence>
<dbReference type="Proteomes" id="UP000017668">
    <property type="component" value="Unassembled WGS sequence"/>
</dbReference>
<sequence length="85" mass="9336">MKYSDGGRKAIFIGGFGYFENRQSGGFVGFLSFLLPCAGNGMSQCRLRHSGLEPESSRRASARRDKSFQPKDLGWLDSAQGRNDG</sequence>
<protein>
    <submittedName>
        <fullName evidence="2">Uncharacterized protein</fullName>
    </submittedName>
</protein>
<name>A0ABN0HIW4_RHILU</name>
<dbReference type="RefSeq" id="WP_006699524.1">
    <property type="nucleotide sequence ID" value="NZ_AMQQ01000027.1"/>
</dbReference>
<proteinExistence type="predicted"/>
<gene>
    <name evidence="2" type="ORF">C241_18440</name>
</gene>
<keyword evidence="3" id="KW-1185">Reference proteome</keyword>
<organism evidence="2 3">
    <name type="scientific">Bradyrhizobium lupini HPC(L)</name>
    <dbReference type="NCBI Taxonomy" id="1229491"/>
    <lineage>
        <taxon>Bacteria</taxon>
        <taxon>Pseudomonadati</taxon>
        <taxon>Pseudomonadota</taxon>
        <taxon>Alphaproteobacteria</taxon>
        <taxon>Hyphomicrobiales</taxon>
        <taxon>Nitrobacteraceae</taxon>
        <taxon>Bradyrhizobium</taxon>
    </lineage>
</organism>